<reference evidence="2" key="1">
    <citation type="submission" date="2012-11" db="EMBL/GenBank/DDBJ databases">
        <title>Dependencies among metagenomic species, viruses, plasmids and units of genetic variation.</title>
        <authorList>
            <person name="Nielsen H.B."/>
            <person name="Almeida M."/>
            <person name="Juncker A.S."/>
            <person name="Rasmussen S."/>
            <person name="Li J."/>
            <person name="Sunagawa S."/>
            <person name="Plichta D."/>
            <person name="Gautier L."/>
            <person name="Le Chatelier E."/>
            <person name="Peletier E."/>
            <person name="Bonde I."/>
            <person name="Nielsen T."/>
            <person name="Manichanh C."/>
            <person name="Arumugam M."/>
            <person name="Batto J."/>
            <person name="Santos M.B.Q.D."/>
            <person name="Blom N."/>
            <person name="Borruel N."/>
            <person name="Burgdorf K.S."/>
            <person name="Boumezbeur F."/>
            <person name="Casellas F."/>
            <person name="Dore J."/>
            <person name="Guarner F."/>
            <person name="Hansen T."/>
            <person name="Hildebrand F."/>
            <person name="Kaas R.S."/>
            <person name="Kennedy S."/>
            <person name="Kristiansen K."/>
            <person name="Kultima J.R."/>
            <person name="Leonard P."/>
            <person name="Levenez F."/>
            <person name="Lund O."/>
            <person name="Moumen B."/>
            <person name="Le Paslier D."/>
            <person name="Pons N."/>
            <person name="Pedersen O."/>
            <person name="Prifti E."/>
            <person name="Qin J."/>
            <person name="Raes J."/>
            <person name="Tap J."/>
            <person name="Tims S."/>
            <person name="Ussery D.W."/>
            <person name="Yamada T."/>
            <person name="MetaHit consortium"/>
            <person name="Renault P."/>
            <person name="Sicheritz-Ponten T."/>
            <person name="Bork P."/>
            <person name="Wang J."/>
            <person name="Brunak S."/>
            <person name="Ehrlich S.D."/>
        </authorList>
    </citation>
    <scope>NUCLEOTIDE SEQUENCE [LARGE SCALE GENOMIC DNA]</scope>
</reference>
<dbReference type="Pfam" id="PF01136">
    <property type="entry name" value="Peptidase_U32"/>
    <property type="match status" value="1"/>
</dbReference>
<proteinExistence type="predicted"/>
<accession>R7H5C8</accession>
<dbReference type="PANTHER" id="PTHR30217:SF10">
    <property type="entry name" value="23S RRNA 5-HYDROXYCYTIDINE C2501 SYNTHASE"/>
    <property type="match status" value="1"/>
</dbReference>
<evidence type="ECO:0000313" key="2">
    <source>
        <dbReference type="EMBL" id="CDE34864.1"/>
    </source>
</evidence>
<dbReference type="EMBL" id="CBIT010000268">
    <property type="protein sequence ID" value="CDE34864.1"/>
    <property type="molecule type" value="Genomic_DNA"/>
</dbReference>
<dbReference type="Proteomes" id="UP000018072">
    <property type="component" value="Unassembled WGS sequence"/>
</dbReference>
<dbReference type="AlphaFoldDB" id="R7H5C8"/>
<sequence length="638" mass="71005">MSNGLRKIELLAPAKNLECGIAAIDHGADAVYIGAAQFGARQTAGNSTEDIAELTRYAHQFGAAVYVTVNTIVYEKELATLEHLLKQLVEIGVDAILVQDMAVLEIYKKLKAEYVARGYRMPALHASTQTDNRSTDKVKWLKENGFERVVLARELSLEEITDIHKAHPDVELEAFVHGALCVSYSGACYASQYFFNRSANRGECAQFCRMAFDLKDSDGETLIEDSYLLSLKDMCQLDRLGDLLEAGVCSLKIEGRLKDANYVKNVVATYSEALNAYIAKHTGKYCRSSYGRCTYTFTPALEKTFNRGFTHYFFNGRQKDISSFNTPKAMGEYVGYVKEIRRGSFNVAGTAMFANGDGLCFFNRQKKLEGFRVNRVENNRLFPLTMPKNLEPGMALYRNNDIEFERTMQGKTATRKLQVRFVVDVVDGKLTFTATDECGRSANVVLNETPEKAQKSQHDNIVKQLEKLGNTVWTANEISINNSADEFFIPSSRLAAVRRELLEALGDTPVSNHTDKQAVGETATNSVNANNTVYADTINIANVANTTAQNYYAAHGVKNAPTAFELNSDYKVGSTTAPSAVPPLMTCRYCLRYALGYCVKNGGKRPTWHEPLHLEAKNGIRVRLAFNCAKCQMEVYAE</sequence>
<dbReference type="Pfam" id="PF12392">
    <property type="entry name" value="DUF3656"/>
    <property type="match status" value="1"/>
</dbReference>
<dbReference type="InterPro" id="IPR001539">
    <property type="entry name" value="Peptidase_U32"/>
</dbReference>
<organism evidence="2">
    <name type="scientific">Leyella stercorea CAG:629</name>
    <dbReference type="NCBI Taxonomy" id="1263103"/>
    <lineage>
        <taxon>Bacteria</taxon>
        <taxon>Pseudomonadati</taxon>
        <taxon>Bacteroidota</taxon>
        <taxon>Bacteroidia</taxon>
        <taxon>Bacteroidales</taxon>
        <taxon>Prevotellaceae</taxon>
        <taxon>Leyella</taxon>
    </lineage>
</organism>
<name>R7H5C8_9BACT</name>
<gene>
    <name evidence="2" type="ORF">BN741_00345</name>
</gene>
<protein>
    <submittedName>
        <fullName evidence="2">Peptidase U32 family</fullName>
    </submittedName>
</protein>
<evidence type="ECO:0000259" key="1">
    <source>
        <dbReference type="Pfam" id="PF12392"/>
    </source>
</evidence>
<dbReference type="STRING" id="1263103.BN741_00345"/>
<dbReference type="PANTHER" id="PTHR30217">
    <property type="entry name" value="PEPTIDASE U32 FAMILY"/>
    <property type="match status" value="1"/>
</dbReference>
<comment type="caution">
    <text evidence="2">The sequence shown here is derived from an EMBL/GenBank/DDBJ whole genome shotgun (WGS) entry which is preliminary data.</text>
</comment>
<feature type="domain" description="Peptidase U32 collagenase" evidence="1">
    <location>
        <begin position="396"/>
        <end position="506"/>
    </location>
</feature>
<dbReference type="InterPro" id="IPR020988">
    <property type="entry name" value="Pept_U32_collagenase"/>
</dbReference>
<dbReference type="InterPro" id="IPR051454">
    <property type="entry name" value="RNA/ubiquinone_mod_enzymes"/>
</dbReference>
<dbReference type="RefSeq" id="WP_022429638.1">
    <property type="nucleotide sequence ID" value="NZ_FR899164.1"/>
</dbReference>